<dbReference type="Pfam" id="PF01609">
    <property type="entry name" value="DDE_Tnp_1"/>
    <property type="match status" value="1"/>
</dbReference>
<dbReference type="InterPro" id="IPR002559">
    <property type="entry name" value="Transposase_11"/>
</dbReference>
<keyword evidence="5" id="KW-1185">Reference proteome</keyword>
<gene>
    <name evidence="4" type="ORF">QLQ12_29810</name>
</gene>
<dbReference type="PANTHER" id="PTHR30007">
    <property type="entry name" value="PHP DOMAIN PROTEIN"/>
    <property type="match status" value="1"/>
</dbReference>
<feature type="domain" description="Insertion element IS402-like" evidence="3">
    <location>
        <begin position="8"/>
        <end position="83"/>
    </location>
</feature>
<dbReference type="NCBIfam" id="NF033580">
    <property type="entry name" value="transpos_IS5_3"/>
    <property type="match status" value="1"/>
</dbReference>
<evidence type="ECO:0000313" key="4">
    <source>
        <dbReference type="EMBL" id="MDI6102822.1"/>
    </source>
</evidence>
<accession>A0ABT6WSV4</accession>
<evidence type="ECO:0000313" key="5">
    <source>
        <dbReference type="Proteomes" id="UP001241758"/>
    </source>
</evidence>
<protein>
    <submittedName>
        <fullName evidence="4">IS5 family transposase</fullName>
    </submittedName>
</protein>
<dbReference type="Proteomes" id="UP001241758">
    <property type="component" value="Unassembled WGS sequence"/>
</dbReference>
<feature type="domain" description="Transposase IS4-like" evidence="2">
    <location>
        <begin position="102"/>
        <end position="257"/>
    </location>
</feature>
<dbReference type="Pfam" id="PF13340">
    <property type="entry name" value="DUF4096"/>
    <property type="match status" value="1"/>
</dbReference>
<feature type="region of interest" description="Disordered" evidence="1">
    <location>
        <begin position="108"/>
        <end position="131"/>
    </location>
</feature>
<name>A0ABT6WSV4_9ACTN</name>
<evidence type="ECO:0000256" key="1">
    <source>
        <dbReference type="SAM" id="MobiDB-lite"/>
    </source>
</evidence>
<dbReference type="EMBL" id="JASCTH010000022">
    <property type="protein sequence ID" value="MDI6102822.1"/>
    <property type="molecule type" value="Genomic_DNA"/>
</dbReference>
<organism evidence="4 5">
    <name type="scientific">Actinoplanes sandaracinus</name>
    <dbReference type="NCBI Taxonomy" id="3045177"/>
    <lineage>
        <taxon>Bacteria</taxon>
        <taxon>Bacillati</taxon>
        <taxon>Actinomycetota</taxon>
        <taxon>Actinomycetes</taxon>
        <taxon>Micromonosporales</taxon>
        <taxon>Micromonosporaceae</taxon>
        <taxon>Actinoplanes</taxon>
    </lineage>
</organism>
<evidence type="ECO:0000259" key="2">
    <source>
        <dbReference type="Pfam" id="PF01609"/>
    </source>
</evidence>
<reference evidence="4 5" key="1">
    <citation type="submission" date="2023-05" db="EMBL/GenBank/DDBJ databases">
        <title>Actinoplanes sp. NEAU-A12 genome sequencing.</title>
        <authorList>
            <person name="Wang Z.-S."/>
        </authorList>
    </citation>
    <scope>NUCLEOTIDE SEQUENCE [LARGE SCALE GENOMIC DNA]</scope>
    <source>
        <strain evidence="4 5">NEAU-A12</strain>
    </source>
</reference>
<comment type="caution">
    <text evidence="4">The sequence shown here is derived from an EMBL/GenBank/DDBJ whole genome shotgun (WGS) entry which is preliminary data.</text>
</comment>
<dbReference type="PANTHER" id="PTHR30007:SF1">
    <property type="entry name" value="BLR1914 PROTEIN"/>
    <property type="match status" value="1"/>
</dbReference>
<sequence length="268" mass="30074">MARPWDVDDELWALIEPVLPPWPEKAPGPKPIPDRSCLQGILFVLHTGIGWEDLPQELGFGSGMTCWRRLERWTEAGVFDQVHQILLAKLNAANRIDWSRAAMDGSHIDAKKGAPAPGPSPVNRGKPGSKHHLICDGNGTPIYVLTSGANVPDISRALDLLDCYPPIAGRPGRPRRRFDVLLADKGYSSEAFRQACRERGTEPIIAKPKTPNIKGLGKLRYVVEQTFALLHQFRRLAVRWERRLDIHDSLVSLACAMICWRRMIKWTA</sequence>
<dbReference type="InterPro" id="IPR025161">
    <property type="entry name" value="IS402-like_dom"/>
</dbReference>
<evidence type="ECO:0000259" key="3">
    <source>
        <dbReference type="Pfam" id="PF13340"/>
    </source>
</evidence>
<proteinExistence type="predicted"/>